<dbReference type="GO" id="GO:0016620">
    <property type="term" value="F:oxidoreductase activity, acting on the aldehyde or oxo group of donors, NAD or NADP as acceptor"/>
    <property type="evidence" value="ECO:0007669"/>
    <property type="project" value="InterPro"/>
</dbReference>
<feature type="domain" description="Aldehyde dehydrogenase" evidence="1">
    <location>
        <begin position="18"/>
        <end position="63"/>
    </location>
</feature>
<protein>
    <recommendedName>
        <fullName evidence="1">Aldehyde dehydrogenase domain-containing protein</fullName>
    </recommendedName>
</protein>
<organism evidence="2 3">
    <name type="scientific">Streptomyces caelestis</name>
    <dbReference type="NCBI Taxonomy" id="36816"/>
    <lineage>
        <taxon>Bacteria</taxon>
        <taxon>Bacillati</taxon>
        <taxon>Actinomycetota</taxon>
        <taxon>Actinomycetes</taxon>
        <taxon>Kitasatosporales</taxon>
        <taxon>Streptomycetaceae</taxon>
        <taxon>Streptomyces</taxon>
    </lineage>
</organism>
<comment type="caution">
    <text evidence="2">The sequence shown here is derived from an EMBL/GenBank/DDBJ whole genome shotgun (WGS) entry which is preliminary data.</text>
</comment>
<sequence length="111" mass="11817">MRGCCAPRWSWAATRRSWVLDDADLDLAVREAVIAKMRLGGQSRVGATRFLVQEGIADAFATASSTPTAAPSQPSQLVGEAPGQMVIELPEQCTVVSDGWWSAPGVLSAWS</sequence>
<dbReference type="RefSeq" id="WP_221511384.1">
    <property type="nucleotide sequence ID" value="NZ_JACHNE010000001.1"/>
</dbReference>
<gene>
    <name evidence="2" type="ORF">HDA41_000209</name>
</gene>
<dbReference type="InterPro" id="IPR016163">
    <property type="entry name" value="Ald_DH_C"/>
</dbReference>
<proteinExistence type="predicted"/>
<dbReference type="Pfam" id="PF00171">
    <property type="entry name" value="Aldedh"/>
    <property type="match status" value="1"/>
</dbReference>
<dbReference type="EMBL" id="JACHNE010000001">
    <property type="protein sequence ID" value="MBB5792245.1"/>
    <property type="molecule type" value="Genomic_DNA"/>
</dbReference>
<accession>A0A7W9GY79</accession>
<dbReference type="InterPro" id="IPR015590">
    <property type="entry name" value="Aldehyde_DH_dom"/>
</dbReference>
<dbReference type="Gene3D" id="3.40.309.10">
    <property type="entry name" value="Aldehyde Dehydrogenase, Chain A, domain 2"/>
    <property type="match status" value="1"/>
</dbReference>
<dbReference type="AlphaFoldDB" id="A0A7W9GY79"/>
<dbReference type="InterPro" id="IPR016161">
    <property type="entry name" value="Ald_DH/histidinol_DH"/>
</dbReference>
<dbReference type="SUPFAM" id="SSF53720">
    <property type="entry name" value="ALDH-like"/>
    <property type="match status" value="1"/>
</dbReference>
<evidence type="ECO:0000313" key="3">
    <source>
        <dbReference type="Proteomes" id="UP000590647"/>
    </source>
</evidence>
<evidence type="ECO:0000259" key="1">
    <source>
        <dbReference type="Pfam" id="PF00171"/>
    </source>
</evidence>
<name>A0A7W9GY79_9ACTN</name>
<evidence type="ECO:0000313" key="2">
    <source>
        <dbReference type="EMBL" id="MBB5792245.1"/>
    </source>
</evidence>
<reference evidence="2 3" key="1">
    <citation type="submission" date="2020-08" db="EMBL/GenBank/DDBJ databases">
        <title>Sequencing the genomes of 1000 actinobacteria strains.</title>
        <authorList>
            <person name="Klenk H.-P."/>
        </authorList>
    </citation>
    <scope>NUCLEOTIDE SEQUENCE [LARGE SCALE GENOMIC DNA]</scope>
    <source>
        <strain evidence="2 3">DSM 40084</strain>
    </source>
</reference>
<dbReference type="Proteomes" id="UP000590647">
    <property type="component" value="Unassembled WGS sequence"/>
</dbReference>
<keyword evidence="3" id="KW-1185">Reference proteome</keyword>